<sequence length="54" mass="6015">MLPMEAYRDWQLCQVVGPPDSWMDLPAARLDWILAVDGAIEQAKANKARETADG</sequence>
<comment type="caution">
    <text evidence="1">The sequence shown here is derived from an EMBL/GenBank/DDBJ whole genome shotgun (WGS) entry which is preliminary data.</text>
</comment>
<gene>
    <name evidence="1" type="ORF">ACEZDG_14685</name>
</gene>
<evidence type="ECO:0000313" key="1">
    <source>
        <dbReference type="EMBL" id="MFC1410512.1"/>
    </source>
</evidence>
<dbReference type="EMBL" id="JBHEZX010000005">
    <property type="protein sequence ID" value="MFC1410512.1"/>
    <property type="molecule type" value="Genomic_DNA"/>
</dbReference>
<evidence type="ECO:0000313" key="2">
    <source>
        <dbReference type="Proteomes" id="UP001592582"/>
    </source>
</evidence>
<accession>A0ABV6VA92</accession>
<dbReference type="Proteomes" id="UP001592582">
    <property type="component" value="Unassembled WGS sequence"/>
</dbReference>
<protein>
    <submittedName>
        <fullName evidence="1">Uncharacterized protein</fullName>
    </submittedName>
</protein>
<organism evidence="1 2">
    <name type="scientific">Streptacidiphilus alkalitolerans</name>
    <dbReference type="NCBI Taxonomy" id="3342712"/>
    <lineage>
        <taxon>Bacteria</taxon>
        <taxon>Bacillati</taxon>
        <taxon>Actinomycetota</taxon>
        <taxon>Actinomycetes</taxon>
        <taxon>Kitasatosporales</taxon>
        <taxon>Streptomycetaceae</taxon>
        <taxon>Streptacidiphilus</taxon>
    </lineage>
</organism>
<reference evidence="1 2" key="1">
    <citation type="submission" date="2024-09" db="EMBL/GenBank/DDBJ databases">
        <authorList>
            <person name="Lee S.D."/>
        </authorList>
    </citation>
    <scope>NUCLEOTIDE SEQUENCE [LARGE SCALE GENOMIC DNA]</scope>
    <source>
        <strain evidence="1 2">N1-1</strain>
    </source>
</reference>
<keyword evidence="2" id="KW-1185">Reference proteome</keyword>
<name>A0ABV6VA92_9ACTN</name>
<proteinExistence type="predicted"/>